<keyword evidence="7" id="KW-0449">Lipoprotein</keyword>
<dbReference type="PIR" id="B21159">
    <property type="entry name" value="B21159"/>
</dbReference>
<dbReference type="Gene3D" id="3.30.1680.40">
    <property type="match status" value="1"/>
</dbReference>
<evidence type="ECO:0000313" key="11">
    <source>
        <dbReference type="PIR" id="B21159"/>
    </source>
</evidence>
<sequence>MVTKERNAALKIVMLVASALTLHPQQALAQTAGRPLADVVGKTLCTYSKTAKRQAANLAQTLQRASSAAKQSRQAQQLAALALAKLPDYKEAAATLLIYATHKIQDAQASIENWTGENTKLVGQAMYSSGRIDELMLLLEGHREDGANGQDKTCLGAAAGGNTVNEFVKTECDTESGHNIEADATDYDSHANELPLLGGLLTIHNAGGFKTGQSLQTAAPTNKLISALKNKGAGVAAKLATVTAARPTNKQEFKTLLASKAERAKLQAANEEYNNWKPGAKPADFDAHIKKVFGAEDGKDSAYALALEGISIEVPQKPGTTESKQLYSMQPKDLMAALIGTIAEIQKAAATKAPCPKHKLTSAESDALCSKIKDANECNSKPFCSYNSTETDTAKKCQFNETKADKSGVSLPKTGPTTGTEATTDKCKDKTKDECKSPNGCKWEGETCKDSSILVTKKFALSLVSAAFASLLF</sequence>
<dbReference type="InterPro" id="IPR001812">
    <property type="entry name" value="Trypano_VSG_A_N_dom"/>
</dbReference>
<evidence type="ECO:0000256" key="6">
    <source>
        <dbReference type="ARBA" id="ARBA00023180"/>
    </source>
</evidence>
<feature type="domain" description="Trypanosome variant surface glycoprotein A-type N-terminal" evidence="9">
    <location>
        <begin position="22"/>
        <end position="173"/>
    </location>
</feature>
<evidence type="ECO:0000259" key="9">
    <source>
        <dbReference type="Pfam" id="PF00913"/>
    </source>
</evidence>
<feature type="signal peptide" evidence="8">
    <location>
        <begin position="1"/>
        <end position="29"/>
    </location>
</feature>
<dbReference type="Gene3D" id="3.30.1680.30">
    <property type="match status" value="1"/>
</dbReference>
<accession>Q7M3W5</accession>
<evidence type="ECO:0000256" key="8">
    <source>
        <dbReference type="SAM" id="SignalP"/>
    </source>
</evidence>
<dbReference type="Gene3D" id="1.10.470.10">
    <property type="entry name" value="Variant Surface Glycoprotein, subunit A, domain 2"/>
    <property type="match status" value="1"/>
</dbReference>
<evidence type="ECO:0000256" key="4">
    <source>
        <dbReference type="ARBA" id="ARBA00022622"/>
    </source>
</evidence>
<evidence type="ECO:0000256" key="1">
    <source>
        <dbReference type="ARBA" id="ARBA00002523"/>
    </source>
</evidence>
<evidence type="ECO:0000256" key="2">
    <source>
        <dbReference type="ARBA" id="ARBA00004609"/>
    </source>
</evidence>
<feature type="non-terminal residue" evidence="11">
    <location>
        <position position="473"/>
    </location>
</feature>
<keyword evidence="5" id="KW-0472">Membrane</keyword>
<organism evidence="11">
    <name type="scientific">Trypanosoma sp</name>
    <dbReference type="NCBI Taxonomy" id="5696"/>
    <lineage>
        <taxon>Eukaryota</taxon>
        <taxon>Discoba</taxon>
        <taxon>Euglenozoa</taxon>
        <taxon>Kinetoplastea</taxon>
        <taxon>Metakinetoplastina</taxon>
        <taxon>Trypanosomatida</taxon>
        <taxon>Trypanosomatidae</taxon>
        <taxon>Trypanosoma</taxon>
    </lineage>
</organism>
<dbReference type="InterPro" id="IPR019609">
    <property type="entry name" value="Variant_surf_glycoprt_trypan_C"/>
</dbReference>
<evidence type="ECO:0000256" key="3">
    <source>
        <dbReference type="ARBA" id="ARBA00022475"/>
    </source>
</evidence>
<name>Q7M3W5_9TRYP</name>
<dbReference type="GO" id="GO:0005886">
    <property type="term" value="C:plasma membrane"/>
    <property type="evidence" value="ECO:0007669"/>
    <property type="project" value="UniProtKB-SubCell"/>
</dbReference>
<protein>
    <submittedName>
        <fullName evidence="11">Cell surface antigen AnTat 1.1B</fullName>
    </submittedName>
</protein>
<evidence type="ECO:0000256" key="5">
    <source>
        <dbReference type="ARBA" id="ARBA00023136"/>
    </source>
</evidence>
<feature type="domain" description="Trypanosome variant surface glycoprotein C-terminal" evidence="10">
    <location>
        <begin position="369"/>
        <end position="472"/>
    </location>
</feature>
<feature type="chain" id="PRO_5004287869" evidence="8">
    <location>
        <begin position="30"/>
        <end position="473"/>
    </location>
</feature>
<dbReference type="GO" id="GO:0042783">
    <property type="term" value="P:symbiont-mediated evasion of host immune response"/>
    <property type="evidence" value="ECO:0007669"/>
    <property type="project" value="InterPro"/>
</dbReference>
<keyword evidence="4" id="KW-0336">GPI-anchor</keyword>
<comment type="function">
    <text evidence="1">VSG forms a coat on the surface of the parasite. The trypanosome evades the immune response of the host by expressing a series of antigenically distinct VSGs from an estimated 1000 VSG genes.</text>
</comment>
<dbReference type="Gene3D" id="3.90.150.10">
    <property type="entry name" value="Variant Surface Glycoprotein, subunit A domain 1"/>
    <property type="match status" value="1"/>
</dbReference>
<evidence type="ECO:0000259" key="10">
    <source>
        <dbReference type="Pfam" id="PF10659"/>
    </source>
</evidence>
<keyword evidence="6" id="KW-0325">Glycoprotein</keyword>
<keyword evidence="3" id="KW-1003">Cell membrane</keyword>
<dbReference type="Pfam" id="PF00913">
    <property type="entry name" value="Trypan_glycop"/>
    <property type="match status" value="1"/>
</dbReference>
<dbReference type="Pfam" id="PF10659">
    <property type="entry name" value="Trypan_glycop_C"/>
    <property type="match status" value="1"/>
</dbReference>
<dbReference type="SUPFAM" id="SSF58087">
    <property type="entry name" value="Variant surface glycoprotein (N-terminal domain)"/>
    <property type="match status" value="1"/>
</dbReference>
<comment type="subcellular location">
    <subcellularLocation>
        <location evidence="2">Cell membrane</location>
        <topology evidence="2">Lipid-anchor</topology>
        <topology evidence="2">GPI-anchor</topology>
    </subcellularLocation>
</comment>
<keyword evidence="8" id="KW-0732">Signal</keyword>
<evidence type="ECO:0000256" key="7">
    <source>
        <dbReference type="ARBA" id="ARBA00023288"/>
    </source>
</evidence>
<dbReference type="AlphaFoldDB" id="Q7M3W5"/>
<reference evidence="11" key="1">
    <citation type="journal article" date="1983" name="Cell">
        <title>Gene conversion as a mechanism for antigenic variation in trypanosomes.</title>
        <authorList>
            <person name="Pays E."/>
            <person name="Van Assel S."/>
            <person name="Laurent M."/>
            <person name="Darville M."/>
            <person name="Vervoort T."/>
            <person name="Van Meirvenne N."/>
            <person name="Steinert M."/>
        </authorList>
    </citation>
    <scope>NUCLEOTIDE SEQUENCE</scope>
</reference>
<proteinExistence type="predicted"/>
<dbReference type="GO" id="GO:0098552">
    <property type="term" value="C:side of membrane"/>
    <property type="evidence" value="ECO:0007669"/>
    <property type="project" value="UniProtKB-KW"/>
</dbReference>